<dbReference type="EMBL" id="OX465086">
    <property type="protein sequence ID" value="CAI9260041.1"/>
    <property type="molecule type" value="Genomic_DNA"/>
</dbReference>
<sequence length="220" mass="26039">MHLHSQLSTLLSVLRKFRRKCVMKETILLLSTSYYHPIGGSWHTPFYGLRLQLLKVRLRRNEEQPLGKEKRPIFDVPQNFRELQESLPKLFLLLLNLHLKVIQKTQPTLDYQKELKLQEAETPELEISKHKSSFPESEFVDVIYLKNRVFDLEQNSTEKDLIIGKQDIRISEIEKEKFDQDSKILELQLNLGGLITLFFYLKQHLFQKFDDEFQPLSAEG</sequence>
<dbReference type="AlphaFoldDB" id="A0AA35Y600"/>
<evidence type="ECO:0000313" key="2">
    <source>
        <dbReference type="Proteomes" id="UP001177003"/>
    </source>
</evidence>
<reference evidence="1" key="1">
    <citation type="submission" date="2023-04" db="EMBL/GenBank/DDBJ databases">
        <authorList>
            <person name="Vijverberg K."/>
            <person name="Xiong W."/>
            <person name="Schranz E."/>
        </authorList>
    </citation>
    <scope>NUCLEOTIDE SEQUENCE</scope>
</reference>
<proteinExistence type="predicted"/>
<dbReference type="Proteomes" id="UP001177003">
    <property type="component" value="Chromosome 0"/>
</dbReference>
<name>A0AA35Y600_LACSI</name>
<keyword evidence="2" id="KW-1185">Reference proteome</keyword>
<gene>
    <name evidence="1" type="ORF">LSALG_LOCUS891</name>
</gene>
<organism evidence="1 2">
    <name type="scientific">Lactuca saligna</name>
    <name type="common">Willowleaf lettuce</name>
    <dbReference type="NCBI Taxonomy" id="75948"/>
    <lineage>
        <taxon>Eukaryota</taxon>
        <taxon>Viridiplantae</taxon>
        <taxon>Streptophyta</taxon>
        <taxon>Embryophyta</taxon>
        <taxon>Tracheophyta</taxon>
        <taxon>Spermatophyta</taxon>
        <taxon>Magnoliopsida</taxon>
        <taxon>eudicotyledons</taxon>
        <taxon>Gunneridae</taxon>
        <taxon>Pentapetalae</taxon>
        <taxon>asterids</taxon>
        <taxon>campanulids</taxon>
        <taxon>Asterales</taxon>
        <taxon>Asteraceae</taxon>
        <taxon>Cichorioideae</taxon>
        <taxon>Cichorieae</taxon>
        <taxon>Lactucinae</taxon>
        <taxon>Lactuca</taxon>
    </lineage>
</organism>
<accession>A0AA35Y600</accession>
<protein>
    <submittedName>
        <fullName evidence="1">Uncharacterized protein</fullName>
    </submittedName>
</protein>
<evidence type="ECO:0000313" key="1">
    <source>
        <dbReference type="EMBL" id="CAI9260041.1"/>
    </source>
</evidence>